<evidence type="ECO:0000256" key="2">
    <source>
        <dbReference type="SAM" id="Phobius"/>
    </source>
</evidence>
<proteinExistence type="predicted"/>
<sequence>MLCLCGALAVSSTALAEYQQGDATEAAMEKDSGYQTGKASGTAAESGTSALGTSGAVLVGAAVAAAVVIGIHMANDQAND</sequence>
<feature type="region of interest" description="Disordered" evidence="1">
    <location>
        <begin position="26"/>
        <end position="47"/>
    </location>
</feature>
<protein>
    <submittedName>
        <fullName evidence="4">Uncharacterized protein</fullName>
    </submittedName>
</protein>
<feature type="transmembrane region" description="Helical" evidence="2">
    <location>
        <begin position="55"/>
        <end position="74"/>
    </location>
</feature>
<evidence type="ECO:0000256" key="1">
    <source>
        <dbReference type="SAM" id="MobiDB-lite"/>
    </source>
</evidence>
<gene>
    <name evidence="4" type="ORF">H8792_011070</name>
</gene>
<keyword evidence="2" id="KW-1133">Transmembrane helix</keyword>
<dbReference type="RefSeq" id="WP_185979027.1">
    <property type="nucleotide sequence ID" value="NZ_JACBGI020000030.1"/>
</dbReference>
<comment type="caution">
    <text evidence="4">The sequence shown here is derived from an EMBL/GenBank/DDBJ whole genome shotgun (WGS) entry which is preliminary data.</text>
</comment>
<keyword evidence="5" id="KW-1185">Reference proteome</keyword>
<organism evidence="4 5">
    <name type="scientific">Thiomicrorhabdus heinhorstiae</name>
    <dbReference type="NCBI Taxonomy" id="2748010"/>
    <lineage>
        <taxon>Bacteria</taxon>
        <taxon>Pseudomonadati</taxon>
        <taxon>Pseudomonadota</taxon>
        <taxon>Gammaproteobacteria</taxon>
        <taxon>Thiotrichales</taxon>
        <taxon>Piscirickettsiaceae</taxon>
        <taxon>Thiomicrorhabdus</taxon>
    </lineage>
</organism>
<reference evidence="4 5" key="1">
    <citation type="submission" date="2020-11" db="EMBL/GenBank/DDBJ databases">
        <title>Sulfur oxidizing isolate from Hospital Hole Sinkhole.</title>
        <authorList>
            <person name="Scott K.M."/>
        </authorList>
    </citation>
    <scope>NUCLEOTIDE SEQUENCE [LARGE SCALE GENOMIC DNA]</scope>
    <source>
        <strain evidence="4 5">HH1</strain>
    </source>
</reference>
<keyword evidence="3" id="KW-0732">Signal</keyword>
<name>A0ABS0BZJ5_9GAMM</name>
<evidence type="ECO:0000313" key="4">
    <source>
        <dbReference type="EMBL" id="MBF6058884.1"/>
    </source>
</evidence>
<evidence type="ECO:0000313" key="5">
    <source>
        <dbReference type="Proteomes" id="UP001193680"/>
    </source>
</evidence>
<accession>A0ABS0BZJ5</accession>
<dbReference type="EMBL" id="JACBGI020000030">
    <property type="protein sequence ID" value="MBF6058884.1"/>
    <property type="molecule type" value="Genomic_DNA"/>
</dbReference>
<keyword evidence="2" id="KW-0812">Transmembrane</keyword>
<dbReference type="Proteomes" id="UP001193680">
    <property type="component" value="Unassembled WGS sequence"/>
</dbReference>
<feature type="signal peptide" evidence="3">
    <location>
        <begin position="1"/>
        <end position="16"/>
    </location>
</feature>
<feature type="chain" id="PRO_5047525061" evidence="3">
    <location>
        <begin position="17"/>
        <end position="80"/>
    </location>
</feature>
<feature type="compositionally biased region" description="Low complexity" evidence="1">
    <location>
        <begin position="36"/>
        <end position="47"/>
    </location>
</feature>
<evidence type="ECO:0000256" key="3">
    <source>
        <dbReference type="SAM" id="SignalP"/>
    </source>
</evidence>
<keyword evidence="2" id="KW-0472">Membrane</keyword>